<reference evidence="1 2" key="1">
    <citation type="submission" date="2021-06" db="EMBL/GenBank/DDBJ databases">
        <title>Caerostris darwini draft genome.</title>
        <authorList>
            <person name="Kono N."/>
            <person name="Arakawa K."/>
        </authorList>
    </citation>
    <scope>NUCLEOTIDE SEQUENCE [LARGE SCALE GENOMIC DNA]</scope>
</reference>
<keyword evidence="2" id="KW-1185">Reference proteome</keyword>
<dbReference type="AlphaFoldDB" id="A0AAV4X1F5"/>
<proteinExistence type="predicted"/>
<sequence length="67" mass="7441">MGPGVLIHVQRGVSSSFFTRVFLLSSAATVCMKTRERNVWLLASSVKDQDATREIHMEGTLLYARNG</sequence>
<accession>A0AAV4X1F5</accession>
<comment type="caution">
    <text evidence="1">The sequence shown here is derived from an EMBL/GenBank/DDBJ whole genome shotgun (WGS) entry which is preliminary data.</text>
</comment>
<protein>
    <recommendedName>
        <fullName evidence="3">Secreted protein</fullName>
    </recommendedName>
</protein>
<name>A0AAV4X1F5_9ARAC</name>
<organism evidence="1 2">
    <name type="scientific">Caerostris darwini</name>
    <dbReference type="NCBI Taxonomy" id="1538125"/>
    <lineage>
        <taxon>Eukaryota</taxon>
        <taxon>Metazoa</taxon>
        <taxon>Ecdysozoa</taxon>
        <taxon>Arthropoda</taxon>
        <taxon>Chelicerata</taxon>
        <taxon>Arachnida</taxon>
        <taxon>Araneae</taxon>
        <taxon>Araneomorphae</taxon>
        <taxon>Entelegynae</taxon>
        <taxon>Araneoidea</taxon>
        <taxon>Araneidae</taxon>
        <taxon>Caerostris</taxon>
    </lineage>
</organism>
<dbReference type="EMBL" id="BPLQ01015482">
    <property type="protein sequence ID" value="GIY88344.1"/>
    <property type="molecule type" value="Genomic_DNA"/>
</dbReference>
<gene>
    <name evidence="1" type="ORF">CDAR_219711</name>
</gene>
<evidence type="ECO:0000313" key="1">
    <source>
        <dbReference type="EMBL" id="GIY88344.1"/>
    </source>
</evidence>
<dbReference type="Proteomes" id="UP001054837">
    <property type="component" value="Unassembled WGS sequence"/>
</dbReference>
<evidence type="ECO:0008006" key="3">
    <source>
        <dbReference type="Google" id="ProtNLM"/>
    </source>
</evidence>
<evidence type="ECO:0000313" key="2">
    <source>
        <dbReference type="Proteomes" id="UP001054837"/>
    </source>
</evidence>